<keyword evidence="1" id="KW-1133">Transmembrane helix</keyword>
<dbReference type="RefSeq" id="WP_379728067.1">
    <property type="nucleotide sequence ID" value="NZ_JBHRYJ010000003.1"/>
</dbReference>
<accession>A0ABV7VJW8</accession>
<keyword evidence="3" id="KW-1185">Reference proteome</keyword>
<comment type="caution">
    <text evidence="2">The sequence shown here is derived from an EMBL/GenBank/DDBJ whole genome shotgun (WGS) entry which is preliminary data.</text>
</comment>
<keyword evidence="1" id="KW-0812">Transmembrane</keyword>
<dbReference type="EMBL" id="JBHRYJ010000003">
    <property type="protein sequence ID" value="MFC3676846.1"/>
    <property type="molecule type" value="Genomic_DNA"/>
</dbReference>
<protein>
    <submittedName>
        <fullName evidence="2">Uncharacterized protein</fullName>
    </submittedName>
</protein>
<sequence length="148" mass="15648">MNLERFADLIAAYGTNPQRWPAAERQAAQSLLAASAEAQRLVQEAQAFDALLSISPLPAIEPSAALRSRIMAQIGPAPRSVAGWRSQIAEAIGLLFPGGRMMPQLAALTLALAIGIGAGFTNILPVDTQDNDLVTLQLSSAVPVYLEE</sequence>
<gene>
    <name evidence="2" type="ORF">ACFOOQ_14910</name>
</gene>
<proteinExistence type="predicted"/>
<evidence type="ECO:0000313" key="3">
    <source>
        <dbReference type="Proteomes" id="UP001595711"/>
    </source>
</evidence>
<keyword evidence="1" id="KW-0472">Membrane</keyword>
<name>A0ABV7VJW8_9PROT</name>
<evidence type="ECO:0000256" key="1">
    <source>
        <dbReference type="SAM" id="Phobius"/>
    </source>
</evidence>
<organism evidence="2 3">
    <name type="scientific">Ferrovibrio xuzhouensis</name>
    <dbReference type="NCBI Taxonomy" id="1576914"/>
    <lineage>
        <taxon>Bacteria</taxon>
        <taxon>Pseudomonadati</taxon>
        <taxon>Pseudomonadota</taxon>
        <taxon>Alphaproteobacteria</taxon>
        <taxon>Rhodospirillales</taxon>
        <taxon>Rhodospirillaceae</taxon>
        <taxon>Ferrovibrio</taxon>
    </lineage>
</organism>
<evidence type="ECO:0000313" key="2">
    <source>
        <dbReference type="EMBL" id="MFC3676846.1"/>
    </source>
</evidence>
<feature type="transmembrane region" description="Helical" evidence="1">
    <location>
        <begin position="105"/>
        <end position="124"/>
    </location>
</feature>
<dbReference type="Proteomes" id="UP001595711">
    <property type="component" value="Unassembled WGS sequence"/>
</dbReference>
<reference evidence="3" key="1">
    <citation type="journal article" date="2019" name="Int. J. Syst. Evol. Microbiol.">
        <title>The Global Catalogue of Microorganisms (GCM) 10K type strain sequencing project: providing services to taxonomists for standard genome sequencing and annotation.</title>
        <authorList>
            <consortium name="The Broad Institute Genomics Platform"/>
            <consortium name="The Broad Institute Genome Sequencing Center for Infectious Disease"/>
            <person name="Wu L."/>
            <person name="Ma J."/>
        </authorList>
    </citation>
    <scope>NUCLEOTIDE SEQUENCE [LARGE SCALE GENOMIC DNA]</scope>
    <source>
        <strain evidence="3">KCTC 42182</strain>
    </source>
</reference>